<proteinExistence type="inferred from homology"/>
<evidence type="ECO:0000256" key="11">
    <source>
        <dbReference type="ARBA" id="ARBA00048101"/>
    </source>
</evidence>
<keyword evidence="2" id="KW-0442">Lipid degradation</keyword>
<evidence type="ECO:0000256" key="2">
    <source>
        <dbReference type="ARBA" id="ARBA00022963"/>
    </source>
</evidence>
<dbReference type="Proteomes" id="UP000694397">
    <property type="component" value="Chromosome 20"/>
</dbReference>
<dbReference type="Pfam" id="PF13091">
    <property type="entry name" value="PLDc_2"/>
    <property type="match status" value="1"/>
</dbReference>
<dbReference type="GO" id="GO:0034587">
    <property type="term" value="P:piRNA processing"/>
    <property type="evidence" value="ECO:0007669"/>
    <property type="project" value="TreeGrafter"/>
</dbReference>
<dbReference type="Ensembl" id="ENSSFOT00015071727.1">
    <property type="protein sequence ID" value="ENSSFOP00015064119.1"/>
    <property type="gene ID" value="ENSSFOG00015031882.1"/>
</dbReference>
<feature type="domain" description="Phospholipase D-like" evidence="12">
    <location>
        <begin position="78"/>
        <end position="198"/>
    </location>
</feature>
<dbReference type="InterPro" id="IPR025202">
    <property type="entry name" value="PLD-like_dom"/>
</dbReference>
<evidence type="ECO:0000256" key="3">
    <source>
        <dbReference type="ARBA" id="ARBA00023098"/>
    </source>
</evidence>
<dbReference type="SUPFAM" id="SSF56024">
    <property type="entry name" value="Phospholipase D/nuclease"/>
    <property type="match status" value="1"/>
</dbReference>
<dbReference type="AlphaFoldDB" id="A0A8C9VSF0"/>
<dbReference type="InterPro" id="IPR051406">
    <property type="entry name" value="PLD_domain"/>
</dbReference>
<keyword evidence="1" id="KW-0378">Hydrolase</keyword>
<evidence type="ECO:0000313" key="13">
    <source>
        <dbReference type="Ensembl" id="ENSSFOP00015064119.1"/>
    </source>
</evidence>
<name>A0A8C9VSF0_SCLFO</name>
<evidence type="ECO:0000256" key="10">
    <source>
        <dbReference type="ARBA" id="ARBA00043167"/>
    </source>
</evidence>
<evidence type="ECO:0000256" key="5">
    <source>
        <dbReference type="ARBA" id="ARBA00038012"/>
    </source>
</evidence>
<organism evidence="13 14">
    <name type="scientific">Scleropages formosus</name>
    <name type="common">Asian bonytongue</name>
    <name type="synonym">Osteoglossum formosum</name>
    <dbReference type="NCBI Taxonomy" id="113540"/>
    <lineage>
        <taxon>Eukaryota</taxon>
        <taxon>Metazoa</taxon>
        <taxon>Chordata</taxon>
        <taxon>Craniata</taxon>
        <taxon>Vertebrata</taxon>
        <taxon>Euteleostomi</taxon>
        <taxon>Actinopterygii</taxon>
        <taxon>Neopterygii</taxon>
        <taxon>Teleostei</taxon>
        <taxon>Osteoglossocephala</taxon>
        <taxon>Osteoglossomorpha</taxon>
        <taxon>Osteoglossiformes</taxon>
        <taxon>Osteoglossidae</taxon>
        <taxon>Scleropages</taxon>
    </lineage>
</organism>
<evidence type="ECO:0000256" key="8">
    <source>
        <dbReference type="ARBA" id="ARBA00042226"/>
    </source>
</evidence>
<accession>A0A8C9VSF0</accession>
<dbReference type="Gene3D" id="3.30.870.10">
    <property type="entry name" value="Endonuclease Chain A"/>
    <property type="match status" value="1"/>
</dbReference>
<keyword evidence="14" id="KW-1185">Reference proteome</keyword>
<dbReference type="GO" id="GO:0051321">
    <property type="term" value="P:meiotic cell cycle"/>
    <property type="evidence" value="ECO:0007669"/>
    <property type="project" value="UniProtKB-KW"/>
</dbReference>
<evidence type="ECO:0000259" key="12">
    <source>
        <dbReference type="Pfam" id="PF13091"/>
    </source>
</evidence>
<evidence type="ECO:0000256" key="6">
    <source>
        <dbReference type="ARBA" id="ARBA00040549"/>
    </source>
</evidence>
<sequence length="212" mass="23282">GASRDGYHCKHGAVGTFTSLSVSVQSYTRRCWSGTIGCNVHSAVIQTPPPSAVLYPPPCRSCPCSLPHGLETSFTRLMRHLLSATSSLDLCVFAFSNQKHRAAATAEWGVAVSILTNKNYVFISGFQIGALRRAGAVLLFSSLPAYVHHKFCVVDSQLVIASSLNWTITAFQSNRENVLVTEEPDLVRCFIQEFEQLWEAYDPSVPFLPQAE</sequence>
<comment type="catalytic activity">
    <reaction evidence="11">
        <text>a cardiolipin + H2O = a 1,2-diacyl-sn-glycero-3-phospho-(1'-sn-glycerol) + a 1,2-diacyl-sn-glycero-3-phosphate + H(+)</text>
        <dbReference type="Rhea" id="RHEA:44884"/>
        <dbReference type="ChEBI" id="CHEBI:15377"/>
        <dbReference type="ChEBI" id="CHEBI:15378"/>
        <dbReference type="ChEBI" id="CHEBI:58608"/>
        <dbReference type="ChEBI" id="CHEBI:62237"/>
        <dbReference type="ChEBI" id="CHEBI:64716"/>
    </reaction>
    <physiologicalReaction direction="left-to-right" evidence="11">
        <dbReference type="Rhea" id="RHEA:44885"/>
    </physiologicalReaction>
</comment>
<dbReference type="GO" id="GO:0016042">
    <property type="term" value="P:lipid catabolic process"/>
    <property type="evidence" value="ECO:0007669"/>
    <property type="project" value="UniProtKB-KW"/>
</dbReference>
<dbReference type="OrthoDB" id="5205528at2759"/>
<dbReference type="PANTHER" id="PTHR43856:SF1">
    <property type="entry name" value="MITOCHONDRIAL CARDIOLIPIN HYDROLASE"/>
    <property type="match status" value="1"/>
</dbReference>
<reference evidence="13" key="2">
    <citation type="submission" date="2025-08" db="UniProtKB">
        <authorList>
            <consortium name="Ensembl"/>
        </authorList>
    </citation>
    <scope>IDENTIFICATION</scope>
</reference>
<dbReference type="GO" id="GO:0005739">
    <property type="term" value="C:mitochondrion"/>
    <property type="evidence" value="ECO:0007669"/>
    <property type="project" value="TreeGrafter"/>
</dbReference>
<protein>
    <recommendedName>
        <fullName evidence="6">Mitochondrial cardiolipin hydrolase</fullName>
    </recommendedName>
    <alternativeName>
        <fullName evidence="8">Choline phosphatase 6</fullName>
    </alternativeName>
    <alternativeName>
        <fullName evidence="10">Mitochondrial phospholipase</fullName>
    </alternativeName>
    <alternativeName>
        <fullName evidence="9">Phosphatidylcholine-hydrolyzing phospholipase D6</fullName>
    </alternativeName>
    <alternativeName>
        <fullName evidence="7">Phospholipase D6</fullName>
    </alternativeName>
</protein>
<evidence type="ECO:0000256" key="7">
    <source>
        <dbReference type="ARBA" id="ARBA00041680"/>
    </source>
</evidence>
<keyword evidence="3" id="KW-0443">Lipid metabolism</keyword>
<evidence type="ECO:0000256" key="9">
    <source>
        <dbReference type="ARBA" id="ARBA00043135"/>
    </source>
</evidence>
<dbReference type="GeneTree" id="ENSGT00390000004368"/>
<dbReference type="PANTHER" id="PTHR43856">
    <property type="entry name" value="CARDIOLIPIN HYDROLASE"/>
    <property type="match status" value="1"/>
</dbReference>
<dbReference type="GO" id="GO:0016891">
    <property type="term" value="F:RNA endonuclease activity producing 5'-phosphomonoesters, hydrolytic mechanism"/>
    <property type="evidence" value="ECO:0007669"/>
    <property type="project" value="TreeGrafter"/>
</dbReference>
<gene>
    <name evidence="13" type="primary">PLD6</name>
</gene>
<evidence type="ECO:0000313" key="14">
    <source>
        <dbReference type="Proteomes" id="UP000694397"/>
    </source>
</evidence>
<evidence type="ECO:0000256" key="1">
    <source>
        <dbReference type="ARBA" id="ARBA00022801"/>
    </source>
</evidence>
<evidence type="ECO:0000256" key="4">
    <source>
        <dbReference type="ARBA" id="ARBA00023254"/>
    </source>
</evidence>
<reference evidence="13" key="3">
    <citation type="submission" date="2025-09" db="UniProtKB">
        <authorList>
            <consortium name="Ensembl"/>
        </authorList>
    </citation>
    <scope>IDENTIFICATION</scope>
</reference>
<keyword evidence="4" id="KW-0469">Meiosis</keyword>
<comment type="similarity">
    <text evidence="5">Belongs to the phospholipase D family. MitoPLD/Zucchini subfamily.</text>
</comment>
<reference evidence="13 14" key="1">
    <citation type="submission" date="2019-04" db="EMBL/GenBank/DDBJ databases">
        <authorList>
            <consortium name="Wellcome Sanger Institute Data Sharing"/>
        </authorList>
    </citation>
    <scope>NUCLEOTIDE SEQUENCE [LARGE SCALE GENOMIC DNA]</scope>
</reference>